<keyword evidence="2" id="KW-1185">Reference proteome</keyword>
<dbReference type="SUPFAM" id="SSF48208">
    <property type="entry name" value="Six-hairpin glycosidases"/>
    <property type="match status" value="1"/>
</dbReference>
<organism evidence="1 2">
    <name type="scientific">Caproiciproducens galactitolivorans</name>
    <dbReference type="NCBI Taxonomy" id="642589"/>
    <lineage>
        <taxon>Bacteria</taxon>
        <taxon>Bacillati</taxon>
        <taxon>Bacillota</taxon>
        <taxon>Clostridia</taxon>
        <taxon>Eubacteriales</taxon>
        <taxon>Acutalibacteraceae</taxon>
        <taxon>Caproiciproducens</taxon>
    </lineage>
</organism>
<dbReference type="RefSeq" id="WP_135659528.1">
    <property type="nucleotide sequence ID" value="NZ_SRMQ01000006.1"/>
</dbReference>
<gene>
    <name evidence="1" type="ORF">CAGA_15690</name>
</gene>
<dbReference type="Pfam" id="PF06824">
    <property type="entry name" value="Glyco_hydro_125"/>
    <property type="match status" value="1"/>
</dbReference>
<dbReference type="PANTHER" id="PTHR31047">
    <property type="entry name" value="MEIOTICALLY UP-REGULATED GENE 157 PROTEIN"/>
    <property type="match status" value="1"/>
</dbReference>
<dbReference type="InterPro" id="IPR012341">
    <property type="entry name" value="6hp_glycosidase-like_sf"/>
</dbReference>
<dbReference type="GO" id="GO:0005975">
    <property type="term" value="P:carbohydrate metabolic process"/>
    <property type="evidence" value="ECO:0007669"/>
    <property type="project" value="InterPro"/>
</dbReference>
<accession>A0A4Z0YHH9</accession>
<dbReference type="InterPro" id="IPR008313">
    <property type="entry name" value="GH125"/>
</dbReference>
<sequence length="600" mass="68563">MHERNMTVGNQMVSLPQIQGTTAGIQDLTFLHMGYKGLIDIRGDENEPLTHPFLQIGNTQIPFTSLVWNRLGNWIPCFTFQTKGLTLRGIILTPVEERGFLVRLEITNCSSEAVNFTYGLCGRWASSWHCVNEDKMLSGEKHCYQSKWNNGIVFDMRCGTPMFAFAPMADKKCRLTFETTKDIVDYRLARSESLAPGQNCSLTVYWGLGFEEVAAVTSAKEMLRQGYDYELSRTLNWLDERALKFKDEKLTRLYNINLFFCIFFSTGITLDTEELVLVTSRSPRYYVSAAYWDRDSLLWSFPAILDADHNLAHDMLLYVFGRQRKNFGIHSRYIDGTMLEPGFELDELMAPVLALERYVDSTGDQSLLNEHDVRDGVSRILNCLKKHRHTAVALYNTFLQPTDDEHVYPYLTYDNVLVWKGLRALAHLYPEYSELEQTAQKIKSAIETHCVKEENGKRFYAWSVDLNGNYDIYDEPPGSLQLLPYIGFCAVNDEVYRNTIRMIRSPQYPYSFSESRFAEIGCPHAPHPWILSVANSLLCGRVEHCAKFLHDAQMDDLIACESVDENTGKCTTGAAFATCAGFLCHAMKESKEGLDQVYEE</sequence>
<dbReference type="AlphaFoldDB" id="A0A4Z0YHH9"/>
<dbReference type="SMART" id="SM01149">
    <property type="entry name" value="DUF1237"/>
    <property type="match status" value="1"/>
</dbReference>
<dbReference type="InterPro" id="IPR008928">
    <property type="entry name" value="6-hairpin_glycosidase_sf"/>
</dbReference>
<name>A0A4Z0YHH9_9FIRM</name>
<proteinExistence type="predicted"/>
<dbReference type="EMBL" id="SRMQ01000006">
    <property type="protein sequence ID" value="TGJ76362.1"/>
    <property type="molecule type" value="Genomic_DNA"/>
</dbReference>
<dbReference type="Gene3D" id="1.50.10.10">
    <property type="match status" value="2"/>
</dbReference>
<reference evidence="1 2" key="1">
    <citation type="submission" date="2019-04" db="EMBL/GenBank/DDBJ databases">
        <authorList>
            <person name="Poehlein A."/>
            <person name="Bengelsdorf F.R."/>
            <person name="Duerre P."/>
            <person name="Daniel R."/>
        </authorList>
    </citation>
    <scope>NUCLEOTIDE SEQUENCE [LARGE SCALE GENOMIC DNA]</scope>
    <source>
        <strain evidence="1 2">BS-1</strain>
    </source>
</reference>
<protein>
    <recommendedName>
        <fullName evidence="3">Metal-independent alpha-mannosidase</fullName>
    </recommendedName>
</protein>
<dbReference type="Proteomes" id="UP000297714">
    <property type="component" value="Unassembled WGS sequence"/>
</dbReference>
<comment type="caution">
    <text evidence="1">The sequence shown here is derived from an EMBL/GenBank/DDBJ whole genome shotgun (WGS) entry which is preliminary data.</text>
</comment>
<evidence type="ECO:0000313" key="2">
    <source>
        <dbReference type="Proteomes" id="UP000297714"/>
    </source>
</evidence>
<evidence type="ECO:0008006" key="3">
    <source>
        <dbReference type="Google" id="ProtNLM"/>
    </source>
</evidence>
<evidence type="ECO:0000313" key="1">
    <source>
        <dbReference type="EMBL" id="TGJ76362.1"/>
    </source>
</evidence>
<dbReference type="PANTHER" id="PTHR31047:SF0">
    <property type="entry name" value="MEIOTICALLY UP-REGULATED GENE 157 PROTEIN"/>
    <property type="match status" value="1"/>
</dbReference>
<dbReference type="OrthoDB" id="181472at2"/>